<proteinExistence type="inferred from homology"/>
<keyword evidence="5 9" id="KW-0032">Aminotransferase</keyword>
<protein>
    <recommendedName>
        <fullName evidence="4">alanine--glyoxylate transaminase</fullName>
        <ecNumber evidence="4">2.6.1.44</ecNumber>
    </recommendedName>
</protein>
<dbReference type="EMBL" id="JBIUYY010000006">
    <property type="protein sequence ID" value="MFJ2822617.1"/>
    <property type="molecule type" value="Genomic_DNA"/>
</dbReference>
<dbReference type="Proteomes" id="UP001617351">
    <property type="component" value="Unassembled WGS sequence"/>
</dbReference>
<organism evidence="9 10">
    <name type="scientific">Streptomyces toxytricini</name>
    <name type="common">Actinomyces toxytricini</name>
    <dbReference type="NCBI Taxonomy" id="67369"/>
    <lineage>
        <taxon>Bacteria</taxon>
        <taxon>Bacillati</taxon>
        <taxon>Actinomycetota</taxon>
        <taxon>Actinomycetes</taxon>
        <taxon>Kitasatosporales</taxon>
        <taxon>Streptomycetaceae</taxon>
        <taxon>Streptomyces</taxon>
    </lineage>
</organism>
<evidence type="ECO:0000256" key="3">
    <source>
        <dbReference type="ARBA" id="ARBA00011881"/>
    </source>
</evidence>
<dbReference type="EC" id="2.6.1.44" evidence="4"/>
<comment type="subunit">
    <text evidence="3">Homotetramer.</text>
</comment>
<keyword evidence="7 8" id="KW-0663">Pyridoxal phosphate</keyword>
<name>A0ABW8EHA0_STRT5</name>
<comment type="caution">
    <text evidence="9">The sequence shown here is derived from an EMBL/GenBank/DDBJ whole genome shotgun (WGS) entry which is preliminary data.</text>
</comment>
<comment type="cofactor">
    <cofactor evidence="1">
        <name>pyridoxal 5'-phosphate</name>
        <dbReference type="ChEBI" id="CHEBI:597326"/>
    </cofactor>
</comment>
<dbReference type="CDD" id="cd00610">
    <property type="entry name" value="OAT_like"/>
    <property type="match status" value="1"/>
</dbReference>
<keyword evidence="6" id="KW-0808">Transferase</keyword>
<dbReference type="InterPro" id="IPR005814">
    <property type="entry name" value="Aminotrans_3"/>
</dbReference>
<sequence length="417" mass="44156">MPDWLALYYESPLELTHGEGRHVWDADGNRYLDFFGGILTTMTAHALPEVGKAVSEQAGRLIHSSTLYLNRPMVELAERIAALSGIPDARVFFTTSGTEANDAALLLATAYRRSNQILAMRNSYHGRSFSTVSVTGNRGWSPTSLSPLQTYYVHGAVRSRGPFAALSDAEFTAAAVADLEDVLGQARGSVAALIAEPIQGVGGFTSPPDGLYAAFREVLDRHGILWISDEVQTGWGRTGDHFWGWQAHDRSGPPDMLTFAKGIGNGMSIGGVVARAEVMNCLDTNSISTFGGSPVTMAAGLANLGYLLEHDLQGNARRVGGLLLERLRAAAAAVPAVREVRGRGLMAAVELTRPGTDQADPDAASAVLEAARRGGLLLGKGGGHNTSVLRIAPPLSLTVAEAEEGADTIEQALRSIV</sequence>
<dbReference type="InterPro" id="IPR015422">
    <property type="entry name" value="PyrdxlP-dep_Trfase_small"/>
</dbReference>
<reference evidence="9 10" key="1">
    <citation type="submission" date="2024-10" db="EMBL/GenBank/DDBJ databases">
        <title>The Natural Products Discovery Center: Release of the First 8490 Sequenced Strains for Exploring Actinobacteria Biosynthetic Diversity.</title>
        <authorList>
            <person name="Kalkreuter E."/>
            <person name="Kautsar S.A."/>
            <person name="Yang D."/>
            <person name="Bader C.D."/>
            <person name="Teijaro C.N."/>
            <person name="Fluegel L."/>
            <person name="Davis C.M."/>
            <person name="Simpson J.R."/>
            <person name="Lauterbach L."/>
            <person name="Steele A.D."/>
            <person name="Gui C."/>
            <person name="Meng S."/>
            <person name="Li G."/>
            <person name="Viehrig K."/>
            <person name="Ye F."/>
            <person name="Su P."/>
            <person name="Kiefer A.F."/>
            <person name="Nichols A."/>
            <person name="Cepeda A.J."/>
            <person name="Yan W."/>
            <person name="Fan B."/>
            <person name="Jiang Y."/>
            <person name="Adhikari A."/>
            <person name="Zheng C.-J."/>
            <person name="Schuster L."/>
            <person name="Cowan T.M."/>
            <person name="Smanski M.J."/>
            <person name="Chevrette M.G."/>
            <person name="De Carvalho L.P.S."/>
            <person name="Shen B."/>
        </authorList>
    </citation>
    <scope>NUCLEOTIDE SEQUENCE [LARGE SCALE GENOMIC DNA]</scope>
    <source>
        <strain evidence="9 10">NPDC087220</strain>
    </source>
</reference>
<evidence type="ECO:0000256" key="7">
    <source>
        <dbReference type="ARBA" id="ARBA00022898"/>
    </source>
</evidence>
<evidence type="ECO:0000256" key="4">
    <source>
        <dbReference type="ARBA" id="ARBA00013049"/>
    </source>
</evidence>
<dbReference type="InterPro" id="IPR015421">
    <property type="entry name" value="PyrdxlP-dep_Trfase_major"/>
</dbReference>
<evidence type="ECO:0000313" key="10">
    <source>
        <dbReference type="Proteomes" id="UP001617351"/>
    </source>
</evidence>
<gene>
    <name evidence="9" type="ORF">ACIO7M_16080</name>
</gene>
<dbReference type="GO" id="GO:0008483">
    <property type="term" value="F:transaminase activity"/>
    <property type="evidence" value="ECO:0007669"/>
    <property type="project" value="UniProtKB-KW"/>
</dbReference>
<evidence type="ECO:0000256" key="6">
    <source>
        <dbReference type="ARBA" id="ARBA00022679"/>
    </source>
</evidence>
<dbReference type="PIRSF" id="PIRSF000521">
    <property type="entry name" value="Transaminase_4ab_Lys_Orn"/>
    <property type="match status" value="1"/>
</dbReference>
<dbReference type="PANTHER" id="PTHR45688">
    <property type="match status" value="1"/>
</dbReference>
<dbReference type="SUPFAM" id="SSF53383">
    <property type="entry name" value="PLP-dependent transferases"/>
    <property type="match status" value="1"/>
</dbReference>
<dbReference type="Gene3D" id="3.90.1150.10">
    <property type="entry name" value="Aspartate Aminotransferase, domain 1"/>
    <property type="match status" value="1"/>
</dbReference>
<dbReference type="InterPro" id="IPR015424">
    <property type="entry name" value="PyrdxlP-dep_Trfase"/>
</dbReference>
<evidence type="ECO:0000256" key="1">
    <source>
        <dbReference type="ARBA" id="ARBA00001933"/>
    </source>
</evidence>
<evidence type="ECO:0000313" key="9">
    <source>
        <dbReference type="EMBL" id="MFJ2822617.1"/>
    </source>
</evidence>
<accession>A0ABW8EHA0</accession>
<comment type="similarity">
    <text evidence="2 8">Belongs to the class-III pyridoxal-phosphate-dependent aminotransferase family.</text>
</comment>
<dbReference type="RefSeq" id="WP_365506580.1">
    <property type="nucleotide sequence ID" value="NZ_JBFANW010000084.1"/>
</dbReference>
<keyword evidence="10" id="KW-1185">Reference proteome</keyword>
<evidence type="ECO:0000256" key="2">
    <source>
        <dbReference type="ARBA" id="ARBA00008954"/>
    </source>
</evidence>
<dbReference type="Pfam" id="PF00202">
    <property type="entry name" value="Aminotran_3"/>
    <property type="match status" value="1"/>
</dbReference>
<evidence type="ECO:0000256" key="8">
    <source>
        <dbReference type="RuleBase" id="RU003560"/>
    </source>
</evidence>
<evidence type="ECO:0000256" key="5">
    <source>
        <dbReference type="ARBA" id="ARBA00022576"/>
    </source>
</evidence>
<dbReference type="PANTHER" id="PTHR45688:SF3">
    <property type="entry name" value="ALANINE--GLYOXYLATE AMINOTRANSFERASE 2, MITOCHONDRIAL"/>
    <property type="match status" value="1"/>
</dbReference>
<dbReference type="Gene3D" id="3.40.640.10">
    <property type="entry name" value="Type I PLP-dependent aspartate aminotransferase-like (Major domain)"/>
    <property type="match status" value="1"/>
</dbReference>